<dbReference type="PANTHER" id="PTHR47481:SF22">
    <property type="entry name" value="RETROTRANSPOSON GAG DOMAIN-CONTAINING PROTEIN"/>
    <property type="match status" value="1"/>
</dbReference>
<dbReference type="EMBL" id="JAJSOW010000108">
    <property type="protein sequence ID" value="KAI9152741.1"/>
    <property type="molecule type" value="Genomic_DNA"/>
</dbReference>
<dbReference type="PANTHER" id="PTHR47481">
    <property type="match status" value="1"/>
</dbReference>
<name>A0AAD5I4K8_ACENE</name>
<dbReference type="Proteomes" id="UP001064489">
    <property type="component" value="Chromosome 11"/>
</dbReference>
<dbReference type="Pfam" id="PF14223">
    <property type="entry name" value="Retrotran_gag_2"/>
    <property type="match status" value="1"/>
</dbReference>
<evidence type="ECO:0000313" key="2">
    <source>
        <dbReference type="Proteomes" id="UP001064489"/>
    </source>
</evidence>
<evidence type="ECO:0000313" key="1">
    <source>
        <dbReference type="EMBL" id="KAI9152741.1"/>
    </source>
</evidence>
<accession>A0AAD5I4K8</accession>
<keyword evidence="2" id="KW-1185">Reference proteome</keyword>
<gene>
    <name evidence="1" type="ORF">LWI28_000271</name>
</gene>
<reference evidence="1" key="2">
    <citation type="submission" date="2023-02" db="EMBL/GenBank/DDBJ databases">
        <authorList>
            <person name="Swenson N.G."/>
            <person name="Wegrzyn J.L."/>
            <person name="Mcevoy S.L."/>
        </authorList>
    </citation>
    <scope>NUCLEOTIDE SEQUENCE</scope>
    <source>
        <strain evidence="1">91603</strain>
        <tissue evidence="1">Leaf</tissue>
    </source>
</reference>
<proteinExistence type="predicted"/>
<organism evidence="1 2">
    <name type="scientific">Acer negundo</name>
    <name type="common">Box elder</name>
    <dbReference type="NCBI Taxonomy" id="4023"/>
    <lineage>
        <taxon>Eukaryota</taxon>
        <taxon>Viridiplantae</taxon>
        <taxon>Streptophyta</taxon>
        <taxon>Embryophyta</taxon>
        <taxon>Tracheophyta</taxon>
        <taxon>Spermatophyta</taxon>
        <taxon>Magnoliopsida</taxon>
        <taxon>eudicotyledons</taxon>
        <taxon>Gunneridae</taxon>
        <taxon>Pentapetalae</taxon>
        <taxon>rosids</taxon>
        <taxon>malvids</taxon>
        <taxon>Sapindales</taxon>
        <taxon>Sapindaceae</taxon>
        <taxon>Hippocastanoideae</taxon>
        <taxon>Acereae</taxon>
        <taxon>Acer</taxon>
    </lineage>
</organism>
<reference evidence="1" key="1">
    <citation type="journal article" date="2022" name="Plant J.">
        <title>Strategies of tolerance reflected in two North American maple genomes.</title>
        <authorList>
            <person name="McEvoy S.L."/>
            <person name="Sezen U.U."/>
            <person name="Trouern-Trend A."/>
            <person name="McMahon S.M."/>
            <person name="Schaberg P.G."/>
            <person name="Yang J."/>
            <person name="Wegrzyn J.L."/>
            <person name="Swenson N.G."/>
        </authorList>
    </citation>
    <scope>NUCLEOTIDE SEQUENCE</scope>
    <source>
        <strain evidence="1">91603</strain>
    </source>
</reference>
<evidence type="ECO:0008006" key="3">
    <source>
        <dbReference type="Google" id="ProtNLM"/>
    </source>
</evidence>
<protein>
    <recommendedName>
        <fullName evidence="3">Retrovirus-related Pol polyprotein from transposon TNT 1-94</fullName>
    </recommendedName>
</protein>
<comment type="caution">
    <text evidence="1">The sequence shown here is derived from an EMBL/GenBank/DDBJ whole genome shotgun (WGS) entry which is preliminary data.</text>
</comment>
<dbReference type="AlphaFoldDB" id="A0AAD5I4K8"/>
<sequence>MNSSLLEVIISHQLEEVVNNLDSNETEITAINGEEIVGCASGMEIFGLGEKTIGALPIIQDIHSPPKGITRETYGYSLKPNPDHFHSSFKCGPIRDIEVEEPISNFYSSTSCSDSPSLSSRLARKTSRVTAPGEDGEFYNSKKARRMVGNSESKVESSKRQQVLAAIKGNRLYNFIDPNSVILSQKNVDGTVSESYLDWEQQDQFLLYRMLSSMNREILPELVGCNTSCEAWSTVEKLFSSQSRANVMQLKLQSQTLKK</sequence>